<dbReference type="EMBL" id="JANPWZ010001120">
    <property type="protein sequence ID" value="KAJ3568601.1"/>
    <property type="molecule type" value="Genomic_DNA"/>
</dbReference>
<evidence type="ECO:0000313" key="1">
    <source>
        <dbReference type="EMBL" id="KAJ3568601.1"/>
    </source>
</evidence>
<comment type="caution">
    <text evidence="1">The sequence shown here is derived from an EMBL/GenBank/DDBJ whole genome shotgun (WGS) entry which is preliminary data.</text>
</comment>
<dbReference type="AlphaFoldDB" id="A0A9W8NCK2"/>
<proteinExistence type="predicted"/>
<keyword evidence="2" id="KW-1185">Reference proteome</keyword>
<accession>A0A9W8NCK2</accession>
<gene>
    <name evidence="1" type="ORF">NPX13_g6368</name>
</gene>
<protein>
    <submittedName>
        <fullName evidence="1">Uncharacterized protein</fullName>
    </submittedName>
</protein>
<name>A0A9W8NCK2_9PEZI</name>
<organism evidence="1 2">
    <name type="scientific">Xylaria arbuscula</name>
    <dbReference type="NCBI Taxonomy" id="114810"/>
    <lineage>
        <taxon>Eukaryota</taxon>
        <taxon>Fungi</taxon>
        <taxon>Dikarya</taxon>
        <taxon>Ascomycota</taxon>
        <taxon>Pezizomycotina</taxon>
        <taxon>Sordariomycetes</taxon>
        <taxon>Xylariomycetidae</taxon>
        <taxon>Xylariales</taxon>
        <taxon>Xylariaceae</taxon>
        <taxon>Xylaria</taxon>
    </lineage>
</organism>
<evidence type="ECO:0000313" key="2">
    <source>
        <dbReference type="Proteomes" id="UP001148614"/>
    </source>
</evidence>
<dbReference type="Proteomes" id="UP001148614">
    <property type="component" value="Unassembled WGS sequence"/>
</dbReference>
<sequence>MSYKLLFCTAQEAKPVRDQFVHQVLQDDGQKKHDPPGNSYLPYYLVQSRNIDAQDHKFIQQLAPGEDFDTDFVGASIEECGTWAREQMKRNNSIGPVIVTLDAQSIKDHTVILSWYAEKIDGPFLAPGQNVNTWYHFRIPPLKVFRLETDLTMQLESEYFGVLFHRKNELTDENGVFNYNKAKELILQGEGIVPVDDEALEASLRY</sequence>
<reference evidence="1" key="1">
    <citation type="submission" date="2022-07" db="EMBL/GenBank/DDBJ databases">
        <title>Genome Sequence of Xylaria arbuscula.</title>
        <authorList>
            <person name="Buettner E."/>
        </authorList>
    </citation>
    <scope>NUCLEOTIDE SEQUENCE</scope>
    <source>
        <strain evidence="1">VT107</strain>
    </source>
</reference>